<comment type="caution">
    <text evidence="4">The sequence shown here is derived from an EMBL/GenBank/DDBJ whole genome shotgun (WGS) entry which is preliminary data.</text>
</comment>
<reference evidence="4" key="1">
    <citation type="submission" date="2022-10" db="EMBL/GenBank/DDBJ databases">
        <authorList>
            <person name="Yu W.X."/>
        </authorList>
    </citation>
    <scope>NUCLEOTIDE SEQUENCE</scope>
    <source>
        <strain evidence="4">D04</strain>
    </source>
</reference>
<dbReference type="InterPro" id="IPR033803">
    <property type="entry name" value="CBD-like_Golvesin-Xly"/>
</dbReference>
<evidence type="ECO:0000313" key="4">
    <source>
        <dbReference type="EMBL" id="MCW3806230.1"/>
    </source>
</evidence>
<dbReference type="Pfam" id="PF25275">
    <property type="entry name" value="Golvesin_C"/>
    <property type="match status" value="1"/>
</dbReference>
<evidence type="ECO:0000313" key="5">
    <source>
        <dbReference type="Proteomes" id="UP001207408"/>
    </source>
</evidence>
<dbReference type="Gene3D" id="2.60.40.1730">
    <property type="entry name" value="tricorn interacting facor f3 domain"/>
    <property type="match status" value="1"/>
</dbReference>
<proteinExistence type="predicted"/>
<feature type="transmembrane region" description="Helical" evidence="2">
    <location>
        <begin position="22"/>
        <end position="41"/>
    </location>
</feature>
<evidence type="ECO:0000256" key="1">
    <source>
        <dbReference type="SAM" id="MobiDB-lite"/>
    </source>
</evidence>
<feature type="transmembrane region" description="Helical" evidence="2">
    <location>
        <begin position="147"/>
        <end position="169"/>
    </location>
</feature>
<feature type="transmembrane region" description="Helical" evidence="2">
    <location>
        <begin position="114"/>
        <end position="135"/>
    </location>
</feature>
<dbReference type="Proteomes" id="UP001207408">
    <property type="component" value="Unassembled WGS sequence"/>
</dbReference>
<organism evidence="4 5">
    <name type="scientific">Plebeiibacterium marinum</name>
    <dbReference type="NCBI Taxonomy" id="2992111"/>
    <lineage>
        <taxon>Bacteria</taxon>
        <taxon>Pseudomonadati</taxon>
        <taxon>Bacteroidota</taxon>
        <taxon>Bacteroidia</taxon>
        <taxon>Marinilabiliales</taxon>
        <taxon>Marinilabiliaceae</taxon>
        <taxon>Plebeiibacterium</taxon>
    </lineage>
</organism>
<gene>
    <name evidence="4" type="ORF">OM074_11390</name>
</gene>
<evidence type="ECO:0000256" key="2">
    <source>
        <dbReference type="SAM" id="Phobius"/>
    </source>
</evidence>
<feature type="transmembrane region" description="Helical" evidence="2">
    <location>
        <begin position="61"/>
        <end position="79"/>
    </location>
</feature>
<feature type="transmembrane region" description="Helical" evidence="2">
    <location>
        <begin position="258"/>
        <end position="278"/>
    </location>
</feature>
<keyword evidence="2" id="KW-0472">Membrane</keyword>
<dbReference type="InterPro" id="IPR042097">
    <property type="entry name" value="Aminopeptidase_N-like_N_sf"/>
</dbReference>
<feature type="domain" description="Golvesin/Xly CBD-like" evidence="3">
    <location>
        <begin position="989"/>
        <end position="1111"/>
    </location>
</feature>
<dbReference type="RefSeq" id="WP_301199602.1">
    <property type="nucleotide sequence ID" value="NZ_JAPDPI010000021.1"/>
</dbReference>
<evidence type="ECO:0000259" key="3">
    <source>
        <dbReference type="Pfam" id="PF25275"/>
    </source>
</evidence>
<keyword evidence="2" id="KW-0812">Transmembrane</keyword>
<feature type="transmembrane region" description="Helical" evidence="2">
    <location>
        <begin position="229"/>
        <end position="246"/>
    </location>
</feature>
<keyword evidence="5" id="KW-1185">Reference proteome</keyword>
<feature type="region of interest" description="Disordered" evidence="1">
    <location>
        <begin position="840"/>
        <end position="859"/>
    </location>
</feature>
<protein>
    <recommendedName>
        <fullName evidence="3">Golvesin/Xly CBD-like domain-containing protein</fullName>
    </recommendedName>
</protein>
<dbReference type="EMBL" id="JAPDPI010000021">
    <property type="protein sequence ID" value="MCW3806230.1"/>
    <property type="molecule type" value="Genomic_DNA"/>
</dbReference>
<feature type="transmembrane region" description="Helical" evidence="2">
    <location>
        <begin position="176"/>
        <end position="193"/>
    </location>
</feature>
<accession>A0AAE3SL60</accession>
<sequence>MSSNKPIFIVAKFEVKTLLRSWFFRIFSAIVIAFLLFFNIVASTEIGRFNFADRMMPGGLVYMNLWILNIVQSIIAVFLSSDFLSRDKKLDTTEVIYVRSMSNFEYVFGKTLGIFYVFGGLNLLVLLFTFIINIISTDAGFSAITYLIYPLIVSLPTLMFVLGLSFFVMQLVKNQAITFILVLGYIATNLFYLKGNHYGSWDFIGFFSPMAYSDYVGLGNLFQIASVRIGYFILGISLMFFTVFKLSRLSQTKRGKSVALIPSFLFLFLGLSLIGNYLQHQFRLEKQIESFAQLEKQLPIDAGYKIVHYNIELQHRQKTIAGATEICVVKDESLESIKELKFYFNNGLIVSSVKTNGESLEYNQNLNFLTVFYNYNNKDTLKLNIEYTGKPNDDLAYFDLDKEKREGLHRYDPLLAGKSSLFVSNQYLLLTSENFWYPVVADRNAHRITRFFTSDIKIKGITGIKYLSQGEESYDGDWTVFKGDAKYSKLSLIGSEFTGKSIEVDSVKYSYLVKQDNDFFTKYFENLGDTLPNLISEIKGDFERKLGVPYPYKRLTFVEVPLHFYSYYRSWALINENTSPEMVLIPEKGLGINEFNLAHSKNRQERDNKREGTEMLPKEMEANLFMNLIGNTFAIPKERRFFFRNEADAGRSVSNWSAYSIFPLFYNYSYSIKEKELPFINMCMESYMQSRIHSSFNRFGSLSGNDKSILFLKSNTESLAHLVDEEDLKISIADIILTVGNGKFASAQQKVGIENFENFVDSLLGKFKGEAINASELTDYIGDDSGENELNKSSVIKLPAFIFGESKIYKFKDNKKESYFISLEVANVGEVDGMIKASLFGGGRRSGPPRPGGGPPGGGGMNASYEDIYLVKKGQHAQIGIILSQAPRMMSVHTYLSENVPSDNRFFLADFEEAPKGLKTFTGIKDLKGDVKYIRDNEIVVDNEDPGFSVVNNKGRKTLKEILLSRMDVEKAEEGFEYKTLFPWHPASRWTKVLESQSFGKYIKSYTYKKSGDGNARAQFKAHLQESGRYNVYARVPSQRTGSFRRERQEGSYEYTVFHDDGEEIVSVAVEKDNSTWELLGEFYFSDGEAVVELSDKSARRVVVADAVKWEKL</sequence>
<dbReference type="AlphaFoldDB" id="A0AAE3SL60"/>
<keyword evidence="2" id="KW-1133">Transmembrane helix</keyword>
<name>A0AAE3SL60_9BACT</name>